<gene>
    <name evidence="5" type="ORF">OWR29_00255</name>
</gene>
<reference evidence="5" key="1">
    <citation type="submission" date="2022-11" db="EMBL/GenBank/DDBJ databases">
        <authorList>
            <person name="Somphong A."/>
            <person name="Phongsopitanun W."/>
        </authorList>
    </citation>
    <scope>NUCLEOTIDE SEQUENCE</scope>
    <source>
        <strain evidence="5">Pm04-4</strain>
    </source>
</reference>
<dbReference type="InterPro" id="IPR008628">
    <property type="entry name" value="GPP34-like"/>
</dbReference>
<name>A0ABT4ASM7_9ACTN</name>
<evidence type="ECO:0000256" key="1">
    <source>
        <dbReference type="ARBA" id="ARBA00004255"/>
    </source>
</evidence>
<comment type="subcellular location">
    <subcellularLocation>
        <location evidence="1">Golgi apparatus membrane</location>
        <topology evidence="1">Peripheral membrane protein</topology>
        <orientation evidence="1">Cytoplasmic side</orientation>
    </subcellularLocation>
</comment>
<keyword evidence="3" id="KW-0446">Lipid-binding</keyword>
<dbReference type="Proteomes" id="UP001151002">
    <property type="component" value="Unassembled WGS sequence"/>
</dbReference>
<evidence type="ECO:0000313" key="6">
    <source>
        <dbReference type="Proteomes" id="UP001151002"/>
    </source>
</evidence>
<dbReference type="Gene3D" id="1.10.3630.10">
    <property type="entry name" value="yeast vps74-n-term truncation variant domain like"/>
    <property type="match status" value="1"/>
</dbReference>
<evidence type="ECO:0000256" key="3">
    <source>
        <dbReference type="ARBA" id="ARBA00023121"/>
    </source>
</evidence>
<protein>
    <submittedName>
        <fullName evidence="5">GPP34 family phosphoprotein</fullName>
    </submittedName>
</protein>
<keyword evidence="4" id="KW-0472">Membrane</keyword>
<evidence type="ECO:0000256" key="4">
    <source>
        <dbReference type="ARBA" id="ARBA00023136"/>
    </source>
</evidence>
<accession>A0ABT4ASM7</accession>
<keyword evidence="2" id="KW-0333">Golgi apparatus</keyword>
<evidence type="ECO:0000313" key="5">
    <source>
        <dbReference type="EMBL" id="MCY1136410.1"/>
    </source>
</evidence>
<dbReference type="RefSeq" id="WP_267560133.1">
    <property type="nucleotide sequence ID" value="NZ_JAPNTZ010000001.1"/>
</dbReference>
<organism evidence="5 6">
    <name type="scientific">Paractinoplanes pyxinae</name>
    <dbReference type="NCBI Taxonomy" id="2997416"/>
    <lineage>
        <taxon>Bacteria</taxon>
        <taxon>Bacillati</taxon>
        <taxon>Actinomycetota</taxon>
        <taxon>Actinomycetes</taxon>
        <taxon>Micromonosporales</taxon>
        <taxon>Micromonosporaceae</taxon>
        <taxon>Paractinoplanes</taxon>
    </lineage>
</organism>
<proteinExistence type="predicted"/>
<dbReference type="EMBL" id="JAPNTZ010000001">
    <property type="protein sequence ID" value="MCY1136410.1"/>
    <property type="molecule type" value="Genomic_DNA"/>
</dbReference>
<keyword evidence="6" id="KW-1185">Reference proteome</keyword>
<dbReference type="Pfam" id="PF05719">
    <property type="entry name" value="GPP34"/>
    <property type="match status" value="1"/>
</dbReference>
<comment type="caution">
    <text evidence="5">The sequence shown here is derived from an EMBL/GenBank/DDBJ whole genome shotgun (WGS) entry which is preliminary data.</text>
</comment>
<sequence length="237" mass="24522">MMPEPPILAEDLLLLLFQPDAEERNTDVMAGQSTLPHALAGAVLADLGLGAHVRIIPGRGGAKRVEAVVQRPPADDILLFAWDFLAVRPREVHAAIAAIGPDLRSPLLDRLVRRGDIHRSVRTALGVIDVEVLVDGGTGRRAALLSAVRAVLVDGAEPQPRVAALAALLSGSGTLAQFGPGIPWDAAVVARAKTLEHESWGATAAAEAIARTVTAAIVSNVVVAASVLPEPSGPPPA</sequence>
<dbReference type="InterPro" id="IPR038261">
    <property type="entry name" value="GPP34-like_sf"/>
</dbReference>
<evidence type="ECO:0000256" key="2">
    <source>
        <dbReference type="ARBA" id="ARBA00023034"/>
    </source>
</evidence>